<feature type="domain" description="HNH endonuclease 5" evidence="1">
    <location>
        <begin position="43"/>
        <end position="85"/>
    </location>
</feature>
<dbReference type="EMBL" id="JAICCF010000001">
    <property type="protein sequence ID" value="MBW8683521.1"/>
    <property type="molecule type" value="Genomic_DNA"/>
</dbReference>
<reference evidence="2 3" key="1">
    <citation type="submission" date="2021-08" db="EMBL/GenBank/DDBJ databases">
        <title>The genome sequence of Chitinophaga sp. B61.</title>
        <authorList>
            <person name="Zhang X."/>
        </authorList>
    </citation>
    <scope>NUCLEOTIDE SEQUENCE [LARGE SCALE GENOMIC DNA]</scope>
    <source>
        <strain evidence="2 3">B61</strain>
    </source>
</reference>
<keyword evidence="3" id="KW-1185">Reference proteome</keyword>
<protein>
    <recommendedName>
        <fullName evidence="1">HNH endonuclease 5 domain-containing protein</fullName>
    </recommendedName>
</protein>
<comment type="caution">
    <text evidence="2">The sequence shown here is derived from an EMBL/GenBank/DDBJ whole genome shotgun (WGS) entry which is preliminary data.</text>
</comment>
<evidence type="ECO:0000313" key="3">
    <source>
        <dbReference type="Proteomes" id="UP000812961"/>
    </source>
</evidence>
<proteinExistence type="predicted"/>
<dbReference type="InterPro" id="IPR029471">
    <property type="entry name" value="HNH_5"/>
</dbReference>
<evidence type="ECO:0000313" key="2">
    <source>
        <dbReference type="EMBL" id="MBW8683521.1"/>
    </source>
</evidence>
<dbReference type="Proteomes" id="UP000812961">
    <property type="component" value="Unassembled WGS sequence"/>
</dbReference>
<gene>
    <name evidence="2" type="ORF">K1Y79_04165</name>
</gene>
<name>A0ABS7G800_9BACT</name>
<organism evidence="2 3">
    <name type="scientific">Chitinophaga rhizophila</name>
    <dbReference type="NCBI Taxonomy" id="2866212"/>
    <lineage>
        <taxon>Bacteria</taxon>
        <taxon>Pseudomonadati</taxon>
        <taxon>Bacteroidota</taxon>
        <taxon>Chitinophagia</taxon>
        <taxon>Chitinophagales</taxon>
        <taxon>Chitinophagaceae</taxon>
        <taxon>Chitinophaga</taxon>
    </lineage>
</organism>
<dbReference type="RefSeq" id="WP_220248740.1">
    <property type="nucleotide sequence ID" value="NZ_JAICCF010000001.1"/>
</dbReference>
<dbReference type="Pfam" id="PF14279">
    <property type="entry name" value="HNH_5"/>
    <property type="match status" value="1"/>
</dbReference>
<sequence length="355" mass="41433">MILPPAAEELLPEYDDFFSSYSVDLFFHPLKRAKLSAPTKRSCRFCNKSYPEVTFKKIAHMLPELMGNKNFISEFECDSCNSYFSKYETDLASFLGITRTLNLMKGKNSIPKFKNPDKKLEISFSEDRKNLQVISDGLENKHWVIDEKKKTITFLATKSSYIPLNIFKILLKIGFSFLREQEDIANLQSLNNFLLNEELNHNFSNNPQLRVFIHFLAGKGVKEPLVIQFKKRNDAMIQNCPTLGFIIYFSNYVFQFFMPGHIDDHKVFSMFGNFQMPPCPILLGKKYTDRFGIPVRQIVDFSSAEKKIGESQKIVCTYESIHYHEQANFAIYKKRASMLNRLRHKIYNRSFNKSF</sequence>
<evidence type="ECO:0000259" key="1">
    <source>
        <dbReference type="Pfam" id="PF14279"/>
    </source>
</evidence>
<accession>A0ABS7G800</accession>